<dbReference type="InterPro" id="IPR052893">
    <property type="entry name" value="TCS_response_regulator"/>
</dbReference>
<dbReference type="AlphaFoldDB" id="A0A853I7T1"/>
<evidence type="ECO:0000313" key="3">
    <source>
        <dbReference type="EMBL" id="NYZ65617.1"/>
    </source>
</evidence>
<gene>
    <name evidence="3" type="ORF">H0A36_06300</name>
</gene>
<dbReference type="Gene3D" id="3.40.50.2300">
    <property type="match status" value="1"/>
</dbReference>
<feature type="modified residue" description="4-aspartylphosphate" evidence="1">
    <location>
        <position position="66"/>
    </location>
</feature>
<accession>A0A853I7T1</accession>
<keyword evidence="1" id="KW-0597">Phosphoprotein</keyword>
<protein>
    <submittedName>
        <fullName evidence="3">Response regulator</fullName>
    </submittedName>
</protein>
<dbReference type="InterPro" id="IPR011006">
    <property type="entry name" value="CheY-like_superfamily"/>
</dbReference>
<dbReference type="CDD" id="cd17557">
    <property type="entry name" value="REC_Rcp-like"/>
    <property type="match status" value="1"/>
</dbReference>
<comment type="caution">
    <text evidence="3">The sequence shown here is derived from an EMBL/GenBank/DDBJ whole genome shotgun (WGS) entry which is preliminary data.</text>
</comment>
<evidence type="ECO:0000259" key="2">
    <source>
        <dbReference type="PROSITE" id="PS50110"/>
    </source>
</evidence>
<feature type="domain" description="Response regulatory" evidence="2">
    <location>
        <begin position="8"/>
        <end position="133"/>
    </location>
</feature>
<evidence type="ECO:0000313" key="4">
    <source>
        <dbReference type="Proteomes" id="UP000569732"/>
    </source>
</evidence>
<dbReference type="SUPFAM" id="SSF52172">
    <property type="entry name" value="CheY-like"/>
    <property type="match status" value="1"/>
</dbReference>
<dbReference type="GO" id="GO:0000160">
    <property type="term" value="P:phosphorelay signal transduction system"/>
    <property type="evidence" value="ECO:0007669"/>
    <property type="project" value="InterPro"/>
</dbReference>
<reference evidence="3 4" key="1">
    <citation type="submission" date="2020-07" db="EMBL/GenBank/DDBJ databases">
        <title>Endozoicomonas sp. nov., isolated from sediment.</title>
        <authorList>
            <person name="Gu T."/>
        </authorList>
    </citation>
    <scope>NUCLEOTIDE SEQUENCE [LARGE SCALE GENOMIC DNA]</scope>
    <source>
        <strain evidence="3 4">SM1973</strain>
    </source>
</reference>
<dbReference type="EMBL" id="JACCKB010000006">
    <property type="protein sequence ID" value="NYZ65617.1"/>
    <property type="molecule type" value="Genomic_DNA"/>
</dbReference>
<dbReference type="PANTHER" id="PTHR44520">
    <property type="entry name" value="RESPONSE REGULATOR RCP1-RELATED"/>
    <property type="match status" value="1"/>
</dbReference>
<dbReference type="PANTHER" id="PTHR44520:SF2">
    <property type="entry name" value="RESPONSE REGULATOR RCP1"/>
    <property type="match status" value="1"/>
</dbReference>
<dbReference type="Pfam" id="PF00072">
    <property type="entry name" value="Response_reg"/>
    <property type="match status" value="1"/>
</dbReference>
<evidence type="ECO:0000256" key="1">
    <source>
        <dbReference type="PROSITE-ProRule" id="PRU00169"/>
    </source>
</evidence>
<proteinExistence type="predicted"/>
<sequence>MNRSKMLELLLIEDNECDVELARVAFERCDANCNINVVNDGVEGIRYLKKEGEFESAAKPSIILLDLNMPKMSGASVLEFLKNDEDLRSIPVIIFSTSESKVDIIDSYTNNASCYIVKPFIIRDYISIVNQIISYWLESARLPKTIQAK</sequence>
<dbReference type="SMART" id="SM00448">
    <property type="entry name" value="REC"/>
    <property type="match status" value="1"/>
</dbReference>
<dbReference type="Proteomes" id="UP000569732">
    <property type="component" value="Unassembled WGS sequence"/>
</dbReference>
<name>A0A853I7T1_9GAMM</name>
<keyword evidence="4" id="KW-1185">Reference proteome</keyword>
<organism evidence="3 4">
    <name type="scientific">Spartinivicinus marinus</name>
    <dbReference type="NCBI Taxonomy" id="2994442"/>
    <lineage>
        <taxon>Bacteria</taxon>
        <taxon>Pseudomonadati</taxon>
        <taxon>Pseudomonadota</taxon>
        <taxon>Gammaproteobacteria</taxon>
        <taxon>Oceanospirillales</taxon>
        <taxon>Zooshikellaceae</taxon>
        <taxon>Spartinivicinus</taxon>
    </lineage>
</organism>
<dbReference type="RefSeq" id="WP_180567649.1">
    <property type="nucleotide sequence ID" value="NZ_JACCKB010000006.1"/>
</dbReference>
<dbReference type="InterPro" id="IPR001789">
    <property type="entry name" value="Sig_transdc_resp-reg_receiver"/>
</dbReference>
<dbReference type="PROSITE" id="PS50110">
    <property type="entry name" value="RESPONSE_REGULATORY"/>
    <property type="match status" value="1"/>
</dbReference>